<dbReference type="GO" id="GO:0005615">
    <property type="term" value="C:extracellular space"/>
    <property type="evidence" value="ECO:0007669"/>
    <property type="project" value="TreeGrafter"/>
</dbReference>
<keyword evidence="10" id="KW-0031">Aminopeptidase</keyword>
<keyword evidence="6" id="KW-0862">Zinc</keyword>
<evidence type="ECO:0000256" key="6">
    <source>
        <dbReference type="ARBA" id="ARBA00022833"/>
    </source>
</evidence>
<comment type="cofactor">
    <cofactor evidence="1">
        <name>Zn(2+)</name>
        <dbReference type="ChEBI" id="CHEBI:29105"/>
    </cofactor>
</comment>
<dbReference type="InterPro" id="IPR001930">
    <property type="entry name" value="Peptidase_M1"/>
</dbReference>
<evidence type="ECO:0000256" key="4">
    <source>
        <dbReference type="ARBA" id="ARBA00022723"/>
    </source>
</evidence>
<dbReference type="GO" id="GO:0006508">
    <property type="term" value="P:proteolysis"/>
    <property type="evidence" value="ECO:0007669"/>
    <property type="project" value="UniProtKB-KW"/>
</dbReference>
<evidence type="ECO:0000256" key="3">
    <source>
        <dbReference type="ARBA" id="ARBA00022670"/>
    </source>
</evidence>
<dbReference type="InterPro" id="IPR014782">
    <property type="entry name" value="Peptidase_M1_dom"/>
</dbReference>
<dbReference type="PANTHER" id="PTHR11533">
    <property type="entry name" value="PROTEASE M1 ZINC METALLOPROTEASE"/>
    <property type="match status" value="1"/>
</dbReference>
<evidence type="ECO:0000259" key="9">
    <source>
        <dbReference type="Pfam" id="PF11838"/>
    </source>
</evidence>
<dbReference type="Gene3D" id="1.10.390.10">
    <property type="entry name" value="Neutral Protease Domain 2"/>
    <property type="match status" value="1"/>
</dbReference>
<keyword evidence="3" id="KW-0645">Protease</keyword>
<dbReference type="PANTHER" id="PTHR11533:SF293">
    <property type="entry name" value="AMINOPEPTIDASE-2-RELATED"/>
    <property type="match status" value="1"/>
</dbReference>
<keyword evidence="7" id="KW-0482">Metalloprotease</keyword>
<dbReference type="Pfam" id="PF11838">
    <property type="entry name" value="ERAP1_C"/>
    <property type="match status" value="1"/>
</dbReference>
<dbReference type="InterPro" id="IPR027268">
    <property type="entry name" value="Peptidase_M4/M1_CTD_sf"/>
</dbReference>
<keyword evidence="5" id="KW-0378">Hydrolase</keyword>
<evidence type="ECO:0000259" key="8">
    <source>
        <dbReference type="Pfam" id="PF01433"/>
    </source>
</evidence>
<comment type="similarity">
    <text evidence="2">Belongs to the peptidase M1 family.</text>
</comment>
<proteinExistence type="evidence at transcript level"/>
<dbReference type="GO" id="GO:0008270">
    <property type="term" value="F:zinc ion binding"/>
    <property type="evidence" value="ECO:0007669"/>
    <property type="project" value="InterPro"/>
</dbReference>
<reference evidence="10" key="1">
    <citation type="journal article" date="2011" name="Genome Res.">
        <title>Deep small RNA sequencing from the nematode Ascaris reveals conservation, functional diversification, and novel developmental profiles.</title>
        <authorList>
            <person name="Wang J."/>
            <person name="Czech B."/>
            <person name="Crunk A."/>
            <person name="Wallace A."/>
            <person name="Mitreva M."/>
            <person name="Hannon G.J."/>
            <person name="Davis R.E."/>
        </authorList>
    </citation>
    <scope>NUCLEOTIDE SEQUENCE</scope>
</reference>
<dbReference type="SUPFAM" id="SSF55486">
    <property type="entry name" value="Metalloproteases ('zincins'), catalytic domain"/>
    <property type="match status" value="1"/>
</dbReference>
<dbReference type="InterPro" id="IPR050344">
    <property type="entry name" value="Peptidase_M1_aminopeptidases"/>
</dbReference>
<dbReference type="InterPro" id="IPR024571">
    <property type="entry name" value="ERAP1-like_C_dom"/>
</dbReference>
<name>F1KQD3_ASCSU</name>
<evidence type="ECO:0000256" key="7">
    <source>
        <dbReference type="ARBA" id="ARBA00023049"/>
    </source>
</evidence>
<dbReference type="MEROPS" id="M01.A21"/>
<keyword evidence="4" id="KW-0479">Metal-binding</keyword>
<sequence length="652" mass="74956">MFKTAAGTVDFLSTYFNFPYMLPKLDVLALPQYTTINGAEEHWGFIHILYRYMLADKEYATSVDYADIVSITAHETVHQWFGNLVTIEFWPQIFLNEAFANYWETNGANHTFPEQAPNNKLERFFKAYSGFTTDSSPSTSKPVVPDQPRYFTGIPYNKGATLLYMMSQALGASVLQQGLQAYLKKHQYGNVVASDLFSSLTEAARANNLTDWNNMPLNVSELMDAWIYQATYPVVKVVVQGQQVTYSQEPYILNTTTLQPTEYGYLWNIPVHSQTPEGMQFHYFTGKDGSNDFWKREFNNKWQVDNAALGGFFRVWYDDTTWSPIYNQLLTDPFVFDVLTRAQLVSDTISLRGRGSLKWDRVLQIGLYLPKETEYAPYYAFRPVISDLITMFADTPNWSRVKLYITNVIGPIYDRIGWTNSSDWTQNMLASSVTEYACRVDYTGCRQRASREFLDFYTNCELSRSGTGLCNRLVPDLRRSQYCWGVQQNPNKIDAVKNLYRWFIDNSKYFNRDTENLLEAQACTTDNTIINGLISDALVGNLPTSTITYIGNRDETRRVLWNFFISHQDDVSFGIPDFESYMSAAMTRWNSQDDYDVASNFLLSSSGQSLSSDERVAMQSAMATVQSRIDWHKQNDDEIITWLNSYGAVLYE</sequence>
<evidence type="ECO:0000313" key="10">
    <source>
        <dbReference type="EMBL" id="ADY40087.1"/>
    </source>
</evidence>
<dbReference type="Pfam" id="PF01433">
    <property type="entry name" value="Peptidase_M1"/>
    <property type="match status" value="1"/>
</dbReference>
<evidence type="ECO:0000256" key="5">
    <source>
        <dbReference type="ARBA" id="ARBA00022801"/>
    </source>
</evidence>
<dbReference type="GO" id="GO:0070006">
    <property type="term" value="F:metalloaminopeptidase activity"/>
    <property type="evidence" value="ECO:0007669"/>
    <property type="project" value="TreeGrafter"/>
</dbReference>
<dbReference type="EMBL" id="JI164173">
    <property type="protein sequence ID" value="ADY40087.1"/>
    <property type="molecule type" value="mRNA"/>
</dbReference>
<dbReference type="GO" id="GO:0005737">
    <property type="term" value="C:cytoplasm"/>
    <property type="evidence" value="ECO:0007669"/>
    <property type="project" value="TreeGrafter"/>
</dbReference>
<dbReference type="Gene3D" id="2.60.40.1910">
    <property type="match status" value="1"/>
</dbReference>
<feature type="domain" description="Peptidase M1 membrane alanine aminopeptidase" evidence="8">
    <location>
        <begin position="4"/>
        <end position="226"/>
    </location>
</feature>
<dbReference type="Gene3D" id="1.25.50.20">
    <property type="match status" value="1"/>
</dbReference>
<feature type="domain" description="ERAP1-like C-terminal" evidence="9">
    <location>
        <begin position="306"/>
        <end position="608"/>
    </location>
</feature>
<accession>F1KQD3</accession>
<evidence type="ECO:0000256" key="1">
    <source>
        <dbReference type="ARBA" id="ARBA00001947"/>
    </source>
</evidence>
<dbReference type="GO" id="GO:0043171">
    <property type="term" value="P:peptide catabolic process"/>
    <property type="evidence" value="ECO:0007669"/>
    <property type="project" value="TreeGrafter"/>
</dbReference>
<dbReference type="AlphaFoldDB" id="F1KQD3"/>
<protein>
    <submittedName>
        <fullName evidence="10">Aminopeptidase N</fullName>
    </submittedName>
</protein>
<dbReference type="GO" id="GO:0016020">
    <property type="term" value="C:membrane"/>
    <property type="evidence" value="ECO:0007669"/>
    <property type="project" value="TreeGrafter"/>
</dbReference>
<dbReference type="PRINTS" id="PR00756">
    <property type="entry name" value="ALADIPTASE"/>
</dbReference>
<evidence type="ECO:0000256" key="2">
    <source>
        <dbReference type="ARBA" id="ARBA00010136"/>
    </source>
</evidence>
<organism evidence="10">
    <name type="scientific">Ascaris suum</name>
    <name type="common">Pig roundworm</name>
    <name type="synonym">Ascaris lumbricoides</name>
    <dbReference type="NCBI Taxonomy" id="6253"/>
    <lineage>
        <taxon>Eukaryota</taxon>
        <taxon>Metazoa</taxon>
        <taxon>Ecdysozoa</taxon>
        <taxon>Nematoda</taxon>
        <taxon>Chromadorea</taxon>
        <taxon>Rhabditida</taxon>
        <taxon>Spirurina</taxon>
        <taxon>Ascaridomorpha</taxon>
        <taxon>Ascaridoidea</taxon>
        <taxon>Ascarididae</taxon>
        <taxon>Ascaris</taxon>
    </lineage>
</organism>
<dbReference type="GO" id="GO:0042277">
    <property type="term" value="F:peptide binding"/>
    <property type="evidence" value="ECO:0007669"/>
    <property type="project" value="TreeGrafter"/>
</dbReference>